<keyword evidence="3" id="KW-1185">Reference proteome</keyword>
<evidence type="ECO:0000256" key="1">
    <source>
        <dbReference type="SAM" id="MobiDB-lite"/>
    </source>
</evidence>
<dbReference type="EMBL" id="CP028843">
    <property type="protein sequence ID" value="AWB21266.1"/>
    <property type="molecule type" value="Genomic_DNA"/>
</dbReference>
<dbReference type="KEGG" id="mee:DA075_10370"/>
<proteinExistence type="predicted"/>
<name>A0A2R4WIB9_9HYPH</name>
<evidence type="ECO:0008006" key="4">
    <source>
        <dbReference type="Google" id="ProtNLM"/>
    </source>
</evidence>
<reference evidence="2 3" key="1">
    <citation type="submission" date="2018-04" db="EMBL/GenBank/DDBJ databases">
        <title>Methylobacterium sp. PR1016A genome.</title>
        <authorList>
            <person name="Park W."/>
        </authorList>
    </citation>
    <scope>NUCLEOTIDE SEQUENCE [LARGE SCALE GENOMIC DNA]</scope>
    <source>
        <strain evidence="2 3">PR1016A</strain>
    </source>
</reference>
<gene>
    <name evidence="2" type="ORF">DA075_10370</name>
</gene>
<feature type="region of interest" description="Disordered" evidence="1">
    <location>
        <begin position="41"/>
        <end position="61"/>
    </location>
</feature>
<protein>
    <recommendedName>
        <fullName evidence="4">Ribbon-helix-helix protein, CopG family</fullName>
    </recommendedName>
</protein>
<dbReference type="RefSeq" id="WP_099953142.1">
    <property type="nucleotide sequence ID" value="NZ_CP028843.1"/>
</dbReference>
<evidence type="ECO:0000313" key="3">
    <source>
        <dbReference type="Proteomes" id="UP000244755"/>
    </source>
</evidence>
<accession>A0A2R4WIB9</accession>
<dbReference type="AlphaFoldDB" id="A0A2R4WIB9"/>
<dbReference type="OrthoDB" id="7474681at2"/>
<evidence type="ECO:0000313" key="2">
    <source>
        <dbReference type="EMBL" id="AWB21266.1"/>
    </source>
</evidence>
<sequence>MARPKRYDKPYLLRLTEETWERIEAVRGEQDRADVIREAIERDLKRRERQKPSKEAAEDGA</sequence>
<dbReference type="Proteomes" id="UP000244755">
    <property type="component" value="Chromosome 1"/>
</dbReference>
<organism evidence="2 3">
    <name type="scientific">Methylobacterium currus</name>
    <dbReference type="NCBI Taxonomy" id="2051553"/>
    <lineage>
        <taxon>Bacteria</taxon>
        <taxon>Pseudomonadati</taxon>
        <taxon>Pseudomonadota</taxon>
        <taxon>Alphaproteobacteria</taxon>
        <taxon>Hyphomicrobiales</taxon>
        <taxon>Methylobacteriaceae</taxon>
        <taxon>Methylobacterium</taxon>
    </lineage>
</organism>